<evidence type="ECO:0000313" key="1">
    <source>
        <dbReference type="EMBL" id="GAH43340.1"/>
    </source>
</evidence>
<comment type="caution">
    <text evidence="1">The sequence shown here is derived from an EMBL/GenBank/DDBJ whole genome shotgun (WGS) entry which is preliminary data.</text>
</comment>
<gene>
    <name evidence="1" type="ORF">S03H2_19064</name>
</gene>
<proteinExistence type="predicted"/>
<accession>X1GET8</accession>
<sequence>MNKKPYNYIRAWESFLGSYPYYINQQIELARQDEAPDNAIFKALGYWQTFDDIPFQNIKDTVSFMADGLSEVKSGRG</sequence>
<name>X1GET8_9ZZZZ</name>
<dbReference type="EMBL" id="BARU01009935">
    <property type="protein sequence ID" value="GAH43340.1"/>
    <property type="molecule type" value="Genomic_DNA"/>
</dbReference>
<protein>
    <submittedName>
        <fullName evidence="1">Uncharacterized protein</fullName>
    </submittedName>
</protein>
<organism evidence="1">
    <name type="scientific">marine sediment metagenome</name>
    <dbReference type="NCBI Taxonomy" id="412755"/>
    <lineage>
        <taxon>unclassified sequences</taxon>
        <taxon>metagenomes</taxon>
        <taxon>ecological metagenomes</taxon>
    </lineage>
</organism>
<reference evidence="1" key="1">
    <citation type="journal article" date="2014" name="Front. Microbiol.">
        <title>High frequency of phylogenetically diverse reductive dehalogenase-homologous genes in deep subseafloor sedimentary metagenomes.</title>
        <authorList>
            <person name="Kawai M."/>
            <person name="Futagami T."/>
            <person name="Toyoda A."/>
            <person name="Takaki Y."/>
            <person name="Nishi S."/>
            <person name="Hori S."/>
            <person name="Arai W."/>
            <person name="Tsubouchi T."/>
            <person name="Morono Y."/>
            <person name="Uchiyama I."/>
            <person name="Ito T."/>
            <person name="Fujiyama A."/>
            <person name="Inagaki F."/>
            <person name="Takami H."/>
        </authorList>
    </citation>
    <scope>NUCLEOTIDE SEQUENCE</scope>
    <source>
        <strain evidence="1">Expedition CK06-06</strain>
    </source>
</reference>
<dbReference type="AlphaFoldDB" id="X1GET8"/>